<dbReference type="EMBL" id="CP106877">
    <property type="protein sequence ID" value="WAA11457.1"/>
    <property type="molecule type" value="Genomic_DNA"/>
</dbReference>
<name>A0A9E8LXF5_9BACI</name>
<evidence type="ECO:0000313" key="3">
    <source>
        <dbReference type="Proteomes" id="UP001164726"/>
    </source>
</evidence>
<feature type="transmembrane region" description="Helical" evidence="1">
    <location>
        <begin position="33"/>
        <end position="54"/>
    </location>
</feature>
<gene>
    <name evidence="2" type="ORF">OE105_07370</name>
</gene>
<dbReference type="AlphaFoldDB" id="A0A9E8LXF5"/>
<keyword evidence="1" id="KW-0472">Membrane</keyword>
<evidence type="ECO:0000256" key="1">
    <source>
        <dbReference type="SAM" id="Phobius"/>
    </source>
</evidence>
<dbReference type="RefSeq" id="WP_275419568.1">
    <property type="nucleotide sequence ID" value="NZ_CP106877.1"/>
</dbReference>
<dbReference type="Proteomes" id="UP001164726">
    <property type="component" value="Chromosome"/>
</dbReference>
<organism evidence="2 3">
    <name type="scientific">Fervidibacillus halotolerans</name>
    <dbReference type="NCBI Taxonomy" id="2980027"/>
    <lineage>
        <taxon>Bacteria</taxon>
        <taxon>Bacillati</taxon>
        <taxon>Bacillota</taxon>
        <taxon>Bacilli</taxon>
        <taxon>Bacillales</taxon>
        <taxon>Bacillaceae</taxon>
        <taxon>Fervidibacillus</taxon>
    </lineage>
</organism>
<sequence length="406" mass="47446">MKGLKLFEKMNGIDDQFIEEASREKFYKKRKNVWHWILPAAAGVVIAFGILSQLKTVDPIMNPTKQKDHLPILTIDFTNGGMGFEGLMAYKVDEIIDENPWDPNVDISTLPVYKNPSYIEKEEKQSEKLVQLMMKKAEGVAKLFGIENAEVQVKPSDEDIKSIEEKYAAIGKEVPEEMYEIEQVYIQQDSITIETDRTLLTTIKFHPEIELPEEFHFYYDASYDELYKVAQFFIDEYQYVFQMKKPTINIHGGDYSIDGDQLFRISIFDREGTIEEQLINYHFHSVSFHNDEEGNLSFIRINQPDLSNEVGNYPIVTVDEAKKRLENGHYLTTVPEPLPGMEYVKKVKLVYRKGLEKYWMPYYQFFVELPSMKNANGLKTYGVYYVPAIEEQYLDYLPVWNEAFYS</sequence>
<keyword evidence="1" id="KW-0812">Transmembrane</keyword>
<keyword evidence="1" id="KW-1133">Transmembrane helix</keyword>
<evidence type="ECO:0000313" key="2">
    <source>
        <dbReference type="EMBL" id="WAA11457.1"/>
    </source>
</evidence>
<dbReference type="KEGG" id="fhl:OE105_07370"/>
<reference evidence="2" key="1">
    <citation type="submission" date="2022-09" db="EMBL/GenBank/DDBJ databases">
        <title>Complete Genomes of Fervidibacillus albus and Fervidibacillus halotolerans isolated from tidal flat sediments.</title>
        <authorList>
            <person name="Kwon K.K."/>
            <person name="Yang S.-H."/>
            <person name="Park M.J."/>
            <person name="Oh H.-M."/>
        </authorList>
    </citation>
    <scope>NUCLEOTIDE SEQUENCE</scope>
    <source>
        <strain evidence="2">MEBiC13594</strain>
    </source>
</reference>
<protein>
    <submittedName>
        <fullName evidence="2">Uncharacterized protein</fullName>
    </submittedName>
</protein>
<keyword evidence="3" id="KW-1185">Reference proteome</keyword>
<proteinExistence type="predicted"/>
<accession>A0A9E8LXF5</accession>